<dbReference type="SUPFAM" id="SSF48208">
    <property type="entry name" value="Six-hairpin glycosidases"/>
    <property type="match status" value="1"/>
</dbReference>
<dbReference type="OrthoDB" id="9758662at2"/>
<dbReference type="AlphaFoldDB" id="A0A4R1R6B5"/>
<dbReference type="Gene3D" id="1.50.10.10">
    <property type="match status" value="1"/>
</dbReference>
<dbReference type="RefSeq" id="WP_031391245.1">
    <property type="nucleotide sequence ID" value="NZ_JPNB01000002.1"/>
</dbReference>
<proteinExistence type="inferred from homology"/>
<dbReference type="EMBL" id="SLUO01000001">
    <property type="protein sequence ID" value="TCL61106.1"/>
    <property type="molecule type" value="Genomic_DNA"/>
</dbReference>
<dbReference type="InterPro" id="IPR013783">
    <property type="entry name" value="Ig-like_fold"/>
</dbReference>
<evidence type="ECO:0000256" key="6">
    <source>
        <dbReference type="ARBA" id="ARBA00023326"/>
    </source>
</evidence>
<dbReference type="CDD" id="cd02850">
    <property type="entry name" value="E_set_Cellulase_N"/>
    <property type="match status" value="1"/>
</dbReference>
<dbReference type="InterPro" id="IPR014756">
    <property type="entry name" value="Ig_E-set"/>
</dbReference>
<feature type="domain" description="Glycoside hydrolase family 9" evidence="8">
    <location>
        <begin position="150"/>
        <end position="490"/>
    </location>
</feature>
<protein>
    <submittedName>
        <fullName evidence="10">Non-processive endocellulase</fullName>
    </submittedName>
</protein>
<feature type="signal peptide" evidence="7">
    <location>
        <begin position="1"/>
        <end position="22"/>
    </location>
</feature>
<dbReference type="InterPro" id="IPR008928">
    <property type="entry name" value="6-hairpin_glycosidase_sf"/>
</dbReference>
<keyword evidence="7" id="KW-0732">Signal</keyword>
<dbReference type="GO" id="GO:0030245">
    <property type="term" value="P:cellulose catabolic process"/>
    <property type="evidence" value="ECO:0007669"/>
    <property type="project" value="UniProtKB-KW"/>
</dbReference>
<dbReference type="GO" id="GO:0008810">
    <property type="term" value="F:cellulase activity"/>
    <property type="evidence" value="ECO:0007669"/>
    <property type="project" value="InterPro"/>
</dbReference>
<keyword evidence="6" id="KW-0624">Polysaccharide degradation</keyword>
<evidence type="ECO:0000313" key="10">
    <source>
        <dbReference type="EMBL" id="TCL61106.1"/>
    </source>
</evidence>
<dbReference type="PROSITE" id="PS51257">
    <property type="entry name" value="PROKAR_LIPOPROTEIN"/>
    <property type="match status" value="1"/>
</dbReference>
<reference evidence="10 11" key="1">
    <citation type="submission" date="2019-03" db="EMBL/GenBank/DDBJ databases">
        <title>Genomic Encyclopedia of Type Strains, Phase IV (KMG-IV): sequencing the most valuable type-strain genomes for metagenomic binning, comparative biology and taxonomic classification.</title>
        <authorList>
            <person name="Goeker M."/>
        </authorList>
    </citation>
    <scope>NUCLEOTIDE SEQUENCE [LARGE SCALE GENOMIC DNA]</scope>
    <source>
        <strain evidence="10 11">DSM 100556</strain>
    </source>
</reference>
<dbReference type="Gene3D" id="2.60.40.10">
    <property type="entry name" value="Immunoglobulins"/>
    <property type="match status" value="1"/>
</dbReference>
<evidence type="ECO:0000256" key="1">
    <source>
        <dbReference type="ARBA" id="ARBA00007072"/>
    </source>
</evidence>
<name>A0A4R1R6B5_9FIRM</name>
<comment type="caution">
    <text evidence="10">The sequence shown here is derived from an EMBL/GenBank/DDBJ whole genome shotgun (WGS) entry which is preliminary data.</text>
</comment>
<dbReference type="Proteomes" id="UP000295718">
    <property type="component" value="Unassembled WGS sequence"/>
</dbReference>
<keyword evidence="4" id="KW-0119">Carbohydrate metabolism</keyword>
<evidence type="ECO:0000259" key="9">
    <source>
        <dbReference type="Pfam" id="PF02927"/>
    </source>
</evidence>
<evidence type="ECO:0000256" key="5">
    <source>
        <dbReference type="ARBA" id="ARBA00023295"/>
    </source>
</evidence>
<dbReference type="STRING" id="1469948.GCA_000732725_02566"/>
<dbReference type="InterPro" id="IPR004197">
    <property type="entry name" value="Cellulase_Ig-like"/>
</dbReference>
<keyword evidence="11" id="KW-1185">Reference proteome</keyword>
<dbReference type="InterPro" id="IPR012341">
    <property type="entry name" value="6hp_glycosidase-like_sf"/>
</dbReference>
<dbReference type="PANTHER" id="PTHR22298">
    <property type="entry name" value="ENDO-1,4-BETA-GLUCANASE"/>
    <property type="match status" value="1"/>
</dbReference>
<keyword evidence="2" id="KW-0378">Hydrolase</keyword>
<feature type="chain" id="PRO_5039281978" evidence="7">
    <location>
        <begin position="23"/>
        <end position="527"/>
    </location>
</feature>
<keyword evidence="3" id="KW-0136">Cellulose degradation</keyword>
<sequence>MKKYLWLCALASALLLAGCAYTYPAEEDAVSPGNQEGNKEQESLGLEPVFDYDVPISRPGILVNQTGYVPEGKKVAVFRGSRMPDSFEVIDEETGEVVFEGKVEDERYNDTLKEYNGYGVFDDLEKPGSYYIQAPILGRSYSFRIEKSIYDDVFYLACKKYYFSRCGITLVEALAGDAAHTACHTQAALLDEDNRISVDVSGGWHMDENYSKSVVKGSQVMANLLLAYELHPGVFPDEMGIPESGNEIPDILDEVKYEADWMLKMQDSATGGVYSEIEVKEKHMTPYATRQEYYVEPVTLEATASFAAVMAKFSYIYQAYDTAYATECLRAADRAWRFMENSRSEKEIEQRFFAATELYRATGYSSYRRAAESYLAEGSYNMENDYFFWGCTTYISTKQSVDMNICSDVMKALMNDAENISERARGAGYLAFGNKEQDNNDELLHQMMRLTVADHIIANHEYETIIENHIHYFMGRNGKAISYIDGAGTSNYAAIDAKLGIMNRFDLNAELIFMMSEVISWYNNVEG</sequence>
<dbReference type="SUPFAM" id="SSF81296">
    <property type="entry name" value="E set domains"/>
    <property type="match status" value="1"/>
</dbReference>
<organism evidence="10 11">
    <name type="scientific">Kineothrix alysoides</name>
    <dbReference type="NCBI Taxonomy" id="1469948"/>
    <lineage>
        <taxon>Bacteria</taxon>
        <taxon>Bacillati</taxon>
        <taxon>Bacillota</taxon>
        <taxon>Clostridia</taxon>
        <taxon>Lachnospirales</taxon>
        <taxon>Lachnospiraceae</taxon>
        <taxon>Kineothrix</taxon>
    </lineage>
</organism>
<evidence type="ECO:0000259" key="8">
    <source>
        <dbReference type="Pfam" id="PF00759"/>
    </source>
</evidence>
<gene>
    <name evidence="10" type="ORF">EDD76_101203</name>
</gene>
<keyword evidence="5" id="KW-0326">Glycosidase</keyword>
<dbReference type="Pfam" id="PF02927">
    <property type="entry name" value="CelD_N"/>
    <property type="match status" value="1"/>
</dbReference>
<feature type="domain" description="Cellulase Ig-like" evidence="9">
    <location>
        <begin position="59"/>
        <end position="135"/>
    </location>
</feature>
<evidence type="ECO:0000256" key="3">
    <source>
        <dbReference type="ARBA" id="ARBA00023001"/>
    </source>
</evidence>
<comment type="similarity">
    <text evidence="1">Belongs to the glycosyl hydrolase 9 (cellulase E) family.</text>
</comment>
<dbReference type="InterPro" id="IPR001701">
    <property type="entry name" value="Glyco_hydro_9"/>
</dbReference>
<evidence type="ECO:0000256" key="2">
    <source>
        <dbReference type="ARBA" id="ARBA00022801"/>
    </source>
</evidence>
<evidence type="ECO:0000313" key="11">
    <source>
        <dbReference type="Proteomes" id="UP000295718"/>
    </source>
</evidence>
<evidence type="ECO:0000256" key="7">
    <source>
        <dbReference type="SAM" id="SignalP"/>
    </source>
</evidence>
<accession>A0A4R1R6B5</accession>
<evidence type="ECO:0000256" key="4">
    <source>
        <dbReference type="ARBA" id="ARBA00023277"/>
    </source>
</evidence>
<dbReference type="Pfam" id="PF00759">
    <property type="entry name" value="Glyco_hydro_9"/>
    <property type="match status" value="1"/>
</dbReference>